<reference evidence="1 2" key="1">
    <citation type="submission" date="2024-09" db="EMBL/GenBank/DDBJ databases">
        <authorList>
            <person name="Sun Q."/>
            <person name="Mori K."/>
        </authorList>
    </citation>
    <scope>NUCLEOTIDE SEQUENCE [LARGE SCALE GENOMIC DNA]</scope>
    <source>
        <strain evidence="1 2">CECT 7908</strain>
    </source>
</reference>
<name>A0ABV5FQZ4_9FLAO</name>
<gene>
    <name evidence="1" type="ORF">ACFFUQ_16315</name>
</gene>
<accession>A0ABV5FQZ4</accession>
<dbReference type="EMBL" id="JBHMEX010000054">
    <property type="protein sequence ID" value="MFB9065586.1"/>
    <property type="molecule type" value="Genomic_DNA"/>
</dbReference>
<evidence type="ECO:0000313" key="2">
    <source>
        <dbReference type="Proteomes" id="UP001589589"/>
    </source>
</evidence>
<keyword evidence="2" id="KW-1185">Reference proteome</keyword>
<protein>
    <submittedName>
        <fullName evidence="1">Uncharacterized protein</fullName>
    </submittedName>
</protein>
<proteinExistence type="predicted"/>
<organism evidence="1 2">
    <name type="scientific">Flavobacterium branchiarum</name>
    <dbReference type="NCBI Taxonomy" id="1114870"/>
    <lineage>
        <taxon>Bacteria</taxon>
        <taxon>Pseudomonadati</taxon>
        <taxon>Bacteroidota</taxon>
        <taxon>Flavobacteriia</taxon>
        <taxon>Flavobacteriales</taxon>
        <taxon>Flavobacteriaceae</taxon>
        <taxon>Flavobacterium</taxon>
    </lineage>
</organism>
<dbReference type="RefSeq" id="WP_290263741.1">
    <property type="nucleotide sequence ID" value="NZ_JAUFQQ010000003.1"/>
</dbReference>
<dbReference type="Proteomes" id="UP001589589">
    <property type="component" value="Unassembled WGS sequence"/>
</dbReference>
<evidence type="ECO:0000313" key="1">
    <source>
        <dbReference type="EMBL" id="MFB9065586.1"/>
    </source>
</evidence>
<comment type="caution">
    <text evidence="1">The sequence shown here is derived from an EMBL/GenBank/DDBJ whole genome shotgun (WGS) entry which is preliminary data.</text>
</comment>
<sequence>MKDKNLVELEREANFFQKVAKEAKLKWQKKRNKMAHLTPKKKKRK</sequence>